<evidence type="ECO:0000313" key="15">
    <source>
        <dbReference type="EMBL" id="EDQ91279.1"/>
    </source>
</evidence>
<dbReference type="GO" id="GO:0005525">
    <property type="term" value="F:GTP binding"/>
    <property type="evidence" value="ECO:0007669"/>
    <property type="project" value="UniProtKB-KW"/>
</dbReference>
<dbReference type="eggNOG" id="KOG2876">
    <property type="taxonomic scope" value="Eukaryota"/>
</dbReference>
<keyword evidence="6" id="KW-0479">Metal-binding</keyword>
<evidence type="ECO:0000256" key="13">
    <source>
        <dbReference type="ARBA" id="ARBA00048697"/>
    </source>
</evidence>
<dbReference type="Pfam" id="PF06463">
    <property type="entry name" value="Mob_synth_C"/>
    <property type="match status" value="1"/>
</dbReference>
<comment type="catalytic activity">
    <reaction evidence="13">
        <text>GTP + AH2 + S-adenosyl-L-methionine = (8S)-3',8-cyclo-7,8-dihydroguanosine 5'-triphosphate + 5'-deoxyadenosine + L-methionine + A + H(+)</text>
        <dbReference type="Rhea" id="RHEA:49576"/>
        <dbReference type="ChEBI" id="CHEBI:13193"/>
        <dbReference type="ChEBI" id="CHEBI:15378"/>
        <dbReference type="ChEBI" id="CHEBI:17319"/>
        <dbReference type="ChEBI" id="CHEBI:17499"/>
        <dbReference type="ChEBI" id="CHEBI:37565"/>
        <dbReference type="ChEBI" id="CHEBI:57844"/>
        <dbReference type="ChEBI" id="CHEBI:59789"/>
        <dbReference type="ChEBI" id="CHEBI:131766"/>
        <dbReference type="EC" id="4.1.99.22"/>
    </reaction>
</comment>
<dbReference type="KEGG" id="mbr:MONBRDRAFT_18013"/>
<evidence type="ECO:0000256" key="12">
    <source>
        <dbReference type="ARBA" id="ARBA00023239"/>
    </source>
</evidence>
<evidence type="ECO:0000256" key="10">
    <source>
        <dbReference type="ARBA" id="ARBA00023134"/>
    </source>
</evidence>
<dbReference type="UniPathway" id="UPA00344"/>
<dbReference type="SFLD" id="SFLDS00029">
    <property type="entry name" value="Radical_SAM"/>
    <property type="match status" value="1"/>
</dbReference>
<dbReference type="InterPro" id="IPR050105">
    <property type="entry name" value="MoCo_biosynth_MoaA/MoaC"/>
</dbReference>
<keyword evidence="11" id="KW-0501">Molybdenum cofactor biosynthesis</keyword>
<protein>
    <recommendedName>
        <fullName evidence="3">GTP 3',8-cyclase</fullName>
        <ecNumber evidence="3">4.1.99.22</ecNumber>
    </recommendedName>
</protein>
<feature type="domain" description="Radical SAM core" evidence="14">
    <location>
        <begin position="33"/>
        <end position="254"/>
    </location>
</feature>
<dbReference type="InterPro" id="IPR000385">
    <property type="entry name" value="MoaA_NifB_PqqE_Fe-S-bd_CS"/>
</dbReference>
<sequence>MLAIGTRAASAARRVNSFSASRQHAVHAGLVDRFQRSHDYLRISLTERCNLRCQYCMPEDGIKLTASERLISFEERQQLAALFGRMGVTKFRLTGGEPLVYPRLVEVVESLKALPNTTEVNMTTNGVTLERKLPALKAAGLDGLNISLDTMDPHLFQIITRRKGHDRVLGAIRAAQELGFGAVKVNVVITRGLNDQELLPFVEWTRDNDVDCRFIEYMPFDGNRWNFDKLVTYQDMLETIQTHYPLQRLKEGPNSTSKLWQVDGFRGRIGFITSMTNHFCGSCNRLRLTADGNLKVCLFGSEEVSLRDVLRSGASEEELMSVIGKAVMRKHARHAGMFAIAESNNRPMTTIGG</sequence>
<dbReference type="SFLD" id="SFLDG01386">
    <property type="entry name" value="main_SPASM_domain-containing"/>
    <property type="match status" value="1"/>
</dbReference>
<name>A9UTN6_MONBE</name>
<keyword evidence="4" id="KW-0004">4Fe-4S</keyword>
<evidence type="ECO:0000256" key="4">
    <source>
        <dbReference type="ARBA" id="ARBA00022485"/>
    </source>
</evidence>
<dbReference type="HAMAP" id="MF_01225_B">
    <property type="entry name" value="MoaA_B"/>
    <property type="match status" value="1"/>
</dbReference>
<dbReference type="PANTHER" id="PTHR22960">
    <property type="entry name" value="MOLYBDOPTERIN COFACTOR SYNTHESIS PROTEIN A"/>
    <property type="match status" value="1"/>
</dbReference>
<comment type="cofactor">
    <cofactor evidence="1">
        <name>[4Fe-4S] cluster</name>
        <dbReference type="ChEBI" id="CHEBI:49883"/>
    </cofactor>
</comment>
<keyword evidence="10" id="KW-0342">GTP-binding</keyword>
<dbReference type="PROSITE" id="PS51918">
    <property type="entry name" value="RADICAL_SAM"/>
    <property type="match status" value="1"/>
</dbReference>
<dbReference type="InterPro" id="IPR013483">
    <property type="entry name" value="MoaA"/>
</dbReference>
<dbReference type="NCBIfam" id="TIGR02666">
    <property type="entry name" value="moaA"/>
    <property type="match status" value="1"/>
</dbReference>
<dbReference type="STRING" id="81824.A9UTN6"/>
<dbReference type="AlphaFoldDB" id="A9UTN6"/>
<dbReference type="GO" id="GO:0061798">
    <property type="term" value="F:GTP 3',8'-cyclase activity"/>
    <property type="evidence" value="ECO:0000318"/>
    <property type="project" value="GO_Central"/>
</dbReference>
<dbReference type="RefSeq" id="XP_001743701.1">
    <property type="nucleotide sequence ID" value="XM_001743649.1"/>
</dbReference>
<evidence type="ECO:0000256" key="6">
    <source>
        <dbReference type="ARBA" id="ARBA00022723"/>
    </source>
</evidence>
<dbReference type="InterPro" id="IPR058240">
    <property type="entry name" value="rSAM_sf"/>
</dbReference>
<dbReference type="InterPro" id="IPR006638">
    <property type="entry name" value="Elp3/MiaA/NifB-like_rSAM"/>
</dbReference>
<dbReference type="SMART" id="SM00729">
    <property type="entry name" value="Elp3"/>
    <property type="match status" value="1"/>
</dbReference>
<keyword evidence="8" id="KW-0408">Iron</keyword>
<dbReference type="InterPro" id="IPR040064">
    <property type="entry name" value="MoaA-like"/>
</dbReference>
<dbReference type="OMA" id="QMSECFC"/>
<dbReference type="GO" id="GO:0061799">
    <property type="term" value="F:cyclic pyranopterin monophosphate synthase activity"/>
    <property type="evidence" value="ECO:0000318"/>
    <property type="project" value="GO_Central"/>
</dbReference>
<evidence type="ECO:0000256" key="8">
    <source>
        <dbReference type="ARBA" id="ARBA00023004"/>
    </source>
</evidence>
<dbReference type="GO" id="GO:0006777">
    <property type="term" value="P:Mo-molybdopterin cofactor biosynthetic process"/>
    <property type="evidence" value="ECO:0000318"/>
    <property type="project" value="GO_Central"/>
</dbReference>
<evidence type="ECO:0000256" key="3">
    <source>
        <dbReference type="ARBA" id="ARBA00012167"/>
    </source>
</evidence>
<accession>A9UTN6</accession>
<dbReference type="InterPro" id="IPR013785">
    <property type="entry name" value="Aldolase_TIM"/>
</dbReference>
<evidence type="ECO:0000256" key="9">
    <source>
        <dbReference type="ARBA" id="ARBA00023014"/>
    </source>
</evidence>
<evidence type="ECO:0000313" key="16">
    <source>
        <dbReference type="Proteomes" id="UP000001357"/>
    </source>
</evidence>
<dbReference type="FunCoup" id="A9UTN6">
    <property type="interactions" value="695"/>
</dbReference>
<evidence type="ECO:0000256" key="2">
    <source>
        <dbReference type="ARBA" id="ARBA00005046"/>
    </source>
</evidence>
<dbReference type="PANTHER" id="PTHR22960:SF0">
    <property type="entry name" value="MOLYBDENUM COFACTOR BIOSYNTHESIS PROTEIN 1"/>
    <property type="match status" value="1"/>
</dbReference>
<keyword evidence="12" id="KW-0456">Lyase</keyword>
<keyword evidence="16" id="KW-1185">Reference proteome</keyword>
<keyword evidence="5" id="KW-0949">S-adenosyl-L-methionine</keyword>
<dbReference type="SUPFAM" id="SSF102114">
    <property type="entry name" value="Radical SAM enzymes"/>
    <property type="match status" value="1"/>
</dbReference>
<evidence type="ECO:0000256" key="1">
    <source>
        <dbReference type="ARBA" id="ARBA00001966"/>
    </source>
</evidence>
<dbReference type="CDD" id="cd01335">
    <property type="entry name" value="Radical_SAM"/>
    <property type="match status" value="1"/>
</dbReference>
<dbReference type="CDD" id="cd21117">
    <property type="entry name" value="Twitch_MoaA"/>
    <property type="match status" value="1"/>
</dbReference>
<organism evidence="15 16">
    <name type="scientific">Monosiga brevicollis</name>
    <name type="common">Choanoflagellate</name>
    <dbReference type="NCBI Taxonomy" id="81824"/>
    <lineage>
        <taxon>Eukaryota</taxon>
        <taxon>Choanoflagellata</taxon>
        <taxon>Craspedida</taxon>
        <taxon>Salpingoecidae</taxon>
        <taxon>Monosiga</taxon>
    </lineage>
</organism>
<comment type="pathway">
    <text evidence="2">Cofactor biosynthesis; molybdopterin biosynthesis.</text>
</comment>
<dbReference type="Pfam" id="PF04055">
    <property type="entry name" value="Radical_SAM"/>
    <property type="match status" value="1"/>
</dbReference>
<dbReference type="Gene3D" id="3.20.20.70">
    <property type="entry name" value="Aldolase class I"/>
    <property type="match status" value="1"/>
</dbReference>
<dbReference type="InParanoid" id="A9UTN6"/>
<evidence type="ECO:0000256" key="7">
    <source>
        <dbReference type="ARBA" id="ARBA00022741"/>
    </source>
</evidence>
<keyword evidence="7" id="KW-0547">Nucleotide-binding</keyword>
<dbReference type="SFLD" id="SFLDG01383">
    <property type="entry name" value="cyclic_pyranopterin_phosphate"/>
    <property type="match status" value="1"/>
</dbReference>
<keyword evidence="9" id="KW-0411">Iron-sulfur</keyword>
<reference evidence="15 16" key="1">
    <citation type="journal article" date="2008" name="Nature">
        <title>The genome of the choanoflagellate Monosiga brevicollis and the origin of metazoans.</title>
        <authorList>
            <consortium name="JGI Sequencing"/>
            <person name="King N."/>
            <person name="Westbrook M.J."/>
            <person name="Young S.L."/>
            <person name="Kuo A."/>
            <person name="Abedin M."/>
            <person name="Chapman J."/>
            <person name="Fairclough S."/>
            <person name="Hellsten U."/>
            <person name="Isogai Y."/>
            <person name="Letunic I."/>
            <person name="Marr M."/>
            <person name="Pincus D."/>
            <person name="Putnam N."/>
            <person name="Rokas A."/>
            <person name="Wright K.J."/>
            <person name="Zuzow R."/>
            <person name="Dirks W."/>
            <person name="Good M."/>
            <person name="Goodstein D."/>
            <person name="Lemons D."/>
            <person name="Li W."/>
            <person name="Lyons J.B."/>
            <person name="Morris A."/>
            <person name="Nichols S."/>
            <person name="Richter D.J."/>
            <person name="Salamov A."/>
            <person name="Bork P."/>
            <person name="Lim W.A."/>
            <person name="Manning G."/>
            <person name="Miller W.T."/>
            <person name="McGinnis W."/>
            <person name="Shapiro H."/>
            <person name="Tjian R."/>
            <person name="Grigoriev I.V."/>
            <person name="Rokhsar D."/>
        </authorList>
    </citation>
    <scope>NUCLEOTIDE SEQUENCE [LARGE SCALE GENOMIC DNA]</scope>
    <source>
        <strain evidence="16">MX1 / ATCC 50154</strain>
    </source>
</reference>
<proteinExistence type="inferred from homology"/>
<gene>
    <name evidence="15" type="ORF">MONBRDRAFT_18013</name>
</gene>
<dbReference type="SFLD" id="SFLDG01067">
    <property type="entry name" value="SPASM/twitch_domain_containing"/>
    <property type="match status" value="1"/>
</dbReference>
<evidence type="ECO:0000259" key="14">
    <source>
        <dbReference type="PROSITE" id="PS51918"/>
    </source>
</evidence>
<dbReference type="PROSITE" id="PS01305">
    <property type="entry name" value="MOAA_NIFB_PQQE"/>
    <property type="match status" value="1"/>
</dbReference>
<dbReference type="InterPro" id="IPR007197">
    <property type="entry name" value="rSAM"/>
</dbReference>
<dbReference type="GO" id="GO:0046872">
    <property type="term" value="F:metal ion binding"/>
    <property type="evidence" value="ECO:0007669"/>
    <property type="project" value="UniProtKB-KW"/>
</dbReference>
<dbReference type="EC" id="4.1.99.22" evidence="3"/>
<dbReference type="GO" id="GO:0051539">
    <property type="term" value="F:4 iron, 4 sulfur cluster binding"/>
    <property type="evidence" value="ECO:0007669"/>
    <property type="project" value="UniProtKB-KW"/>
</dbReference>
<evidence type="ECO:0000256" key="11">
    <source>
        <dbReference type="ARBA" id="ARBA00023150"/>
    </source>
</evidence>
<dbReference type="InterPro" id="IPR010505">
    <property type="entry name" value="MoaA_twitch"/>
</dbReference>
<dbReference type="EMBL" id="CH991545">
    <property type="protein sequence ID" value="EDQ91279.1"/>
    <property type="molecule type" value="Genomic_DNA"/>
</dbReference>
<dbReference type="Proteomes" id="UP000001357">
    <property type="component" value="Unassembled WGS sequence"/>
</dbReference>
<dbReference type="GeneID" id="5889105"/>
<evidence type="ECO:0000256" key="5">
    <source>
        <dbReference type="ARBA" id="ARBA00022691"/>
    </source>
</evidence>